<keyword evidence="3" id="KW-0732">Signal</keyword>
<comment type="similarity">
    <text evidence="6">Belongs to the peptidase S1 family. CLIP subfamily.</text>
</comment>
<dbReference type="PANTHER" id="PTHR24250:SF50">
    <property type="entry name" value="PEPTIDASE S1 DOMAIN-CONTAINING PROTEIN"/>
    <property type="match status" value="1"/>
</dbReference>
<dbReference type="SUPFAM" id="SSF50494">
    <property type="entry name" value="Trypsin-like serine proteases"/>
    <property type="match status" value="1"/>
</dbReference>
<sequence>MFLWQVTHWTEPSPRSALEQYRWPTPATVALVILCVSVTMFSEVAGTGQFAAIPIPRHQILPEALAWPRSMSKVVNGQVAQQGQFPWQVSIRAALGRSVTVCGGSLIDARWVLTAAHCTNDYNVFQIGLGSIHLNMARLTMSTVTKFVHPEFDPWKLTNDVALIRLPSVVPYSLEIFPIKLPVNISPVETFLGRKVIVSGFGRTSDAVQSISTILKFEHMRIISNAECSNVYGSSIIRNTTLCAIGWERANQNVCQGDSGGPMVMQHNGGSWIQIGIVSFVSSRGCSTGDPSGYIRTVNYLNWISETTGLRTLASVVRPL</sequence>
<dbReference type="FunFam" id="2.40.10.10:FF:000068">
    <property type="entry name" value="transmembrane protease serine 2"/>
    <property type="match status" value="1"/>
</dbReference>
<evidence type="ECO:0000259" key="8">
    <source>
        <dbReference type="PROSITE" id="PS50240"/>
    </source>
</evidence>
<evidence type="ECO:0000256" key="4">
    <source>
        <dbReference type="ARBA" id="ARBA00023157"/>
    </source>
</evidence>
<dbReference type="EMBL" id="ATLV01018958">
    <property type="status" value="NOT_ANNOTATED_CDS"/>
    <property type="molecule type" value="Genomic_DNA"/>
</dbReference>
<protein>
    <submittedName>
        <fullName evidence="9">AGAP004741-PA-like protein</fullName>
    </submittedName>
</protein>
<dbReference type="FunFam" id="2.40.10.10:FF:000054">
    <property type="entry name" value="Complement C1r subcomponent"/>
    <property type="match status" value="1"/>
</dbReference>
<feature type="domain" description="Peptidase S1" evidence="8">
    <location>
        <begin position="74"/>
        <end position="309"/>
    </location>
</feature>
<dbReference type="GO" id="GO:0004252">
    <property type="term" value="F:serine-type endopeptidase activity"/>
    <property type="evidence" value="ECO:0007669"/>
    <property type="project" value="InterPro"/>
</dbReference>
<keyword evidence="7" id="KW-0645">Protease</keyword>
<dbReference type="GO" id="GO:0005576">
    <property type="term" value="C:extracellular region"/>
    <property type="evidence" value="ECO:0007669"/>
    <property type="project" value="UniProtKB-SubCell"/>
</dbReference>
<reference evidence="10" key="2">
    <citation type="submission" date="2020-05" db="UniProtKB">
        <authorList>
            <consortium name="EnsemblMetazoa"/>
        </authorList>
    </citation>
    <scope>IDENTIFICATION</scope>
</reference>
<dbReference type="PROSITE" id="PS50240">
    <property type="entry name" value="TRYPSIN_DOM"/>
    <property type="match status" value="1"/>
</dbReference>
<comment type="subcellular location">
    <subcellularLocation>
        <location evidence="1">Secreted</location>
    </subcellularLocation>
</comment>
<dbReference type="PROSITE" id="PS00134">
    <property type="entry name" value="TRYPSIN_HIS"/>
    <property type="match status" value="1"/>
</dbReference>
<dbReference type="Proteomes" id="UP000030765">
    <property type="component" value="Unassembled WGS sequence"/>
</dbReference>
<evidence type="ECO:0000256" key="3">
    <source>
        <dbReference type="ARBA" id="ARBA00022729"/>
    </source>
</evidence>
<dbReference type="PRINTS" id="PR00722">
    <property type="entry name" value="CHYMOTRYPSIN"/>
</dbReference>
<dbReference type="InterPro" id="IPR043504">
    <property type="entry name" value="Peptidase_S1_PA_chymotrypsin"/>
</dbReference>
<name>A0A084VZT5_ANOSI</name>
<dbReference type="OMA" id="GGPMVMQ"/>
<dbReference type="CDD" id="cd00190">
    <property type="entry name" value="Tryp_SPc"/>
    <property type="match status" value="1"/>
</dbReference>
<dbReference type="InterPro" id="IPR018114">
    <property type="entry name" value="TRYPSIN_HIS"/>
</dbReference>
<accession>A0A084VZT5</accession>
<keyword evidence="4" id="KW-1015">Disulfide bond</keyword>
<organism evidence="10 11">
    <name type="scientific">Anopheles sinensis</name>
    <name type="common">Mosquito</name>
    <dbReference type="NCBI Taxonomy" id="74873"/>
    <lineage>
        <taxon>Eukaryota</taxon>
        <taxon>Metazoa</taxon>
        <taxon>Ecdysozoa</taxon>
        <taxon>Arthropoda</taxon>
        <taxon>Hexapoda</taxon>
        <taxon>Insecta</taxon>
        <taxon>Pterygota</taxon>
        <taxon>Neoptera</taxon>
        <taxon>Endopterygota</taxon>
        <taxon>Diptera</taxon>
        <taxon>Nematocera</taxon>
        <taxon>Culicoidea</taxon>
        <taxon>Culicidae</taxon>
        <taxon>Anophelinae</taxon>
        <taxon>Anopheles</taxon>
    </lineage>
</organism>
<proteinExistence type="inferred from homology"/>
<evidence type="ECO:0000313" key="10">
    <source>
        <dbReference type="EnsemblMetazoa" id="ASIC011283-PA"/>
    </source>
</evidence>
<keyword evidence="7" id="KW-0720">Serine protease</keyword>
<dbReference type="PANTHER" id="PTHR24250">
    <property type="entry name" value="CHYMOTRYPSIN-RELATED"/>
    <property type="match status" value="1"/>
</dbReference>
<reference evidence="9 11" key="1">
    <citation type="journal article" date="2014" name="BMC Genomics">
        <title>Genome sequence of Anopheles sinensis provides insight into genetics basis of mosquito competence for malaria parasites.</title>
        <authorList>
            <person name="Zhou D."/>
            <person name="Zhang D."/>
            <person name="Ding G."/>
            <person name="Shi L."/>
            <person name="Hou Q."/>
            <person name="Ye Y."/>
            <person name="Xu Y."/>
            <person name="Zhou H."/>
            <person name="Xiong C."/>
            <person name="Li S."/>
            <person name="Yu J."/>
            <person name="Hong S."/>
            <person name="Yu X."/>
            <person name="Zou P."/>
            <person name="Chen C."/>
            <person name="Chang X."/>
            <person name="Wang W."/>
            <person name="Lv Y."/>
            <person name="Sun Y."/>
            <person name="Ma L."/>
            <person name="Shen B."/>
            <person name="Zhu C."/>
        </authorList>
    </citation>
    <scope>NUCLEOTIDE SEQUENCE [LARGE SCALE GENOMIC DNA]</scope>
</reference>
<dbReference type="InterPro" id="IPR001314">
    <property type="entry name" value="Peptidase_S1A"/>
</dbReference>
<dbReference type="GO" id="GO:0006508">
    <property type="term" value="P:proteolysis"/>
    <property type="evidence" value="ECO:0007669"/>
    <property type="project" value="UniProtKB-KW"/>
</dbReference>
<keyword evidence="7" id="KW-0378">Hydrolase</keyword>
<evidence type="ECO:0000256" key="7">
    <source>
        <dbReference type="RuleBase" id="RU363034"/>
    </source>
</evidence>
<evidence type="ECO:0000256" key="1">
    <source>
        <dbReference type="ARBA" id="ARBA00004613"/>
    </source>
</evidence>
<dbReference type="InterPro" id="IPR033116">
    <property type="entry name" value="TRYPSIN_SER"/>
</dbReference>
<dbReference type="OrthoDB" id="5597713at2759"/>
<dbReference type="EMBL" id="KE525256">
    <property type="protein sequence ID" value="KFB43479.1"/>
    <property type="molecule type" value="Genomic_DNA"/>
</dbReference>
<dbReference type="AlphaFoldDB" id="A0A084VZT5"/>
<dbReference type="Gene3D" id="2.40.10.10">
    <property type="entry name" value="Trypsin-like serine proteases"/>
    <property type="match status" value="1"/>
</dbReference>
<gene>
    <name evidence="9" type="ORF">ZHAS_00011283</name>
</gene>
<dbReference type="InterPro" id="IPR001254">
    <property type="entry name" value="Trypsin_dom"/>
</dbReference>
<dbReference type="InterPro" id="IPR009003">
    <property type="entry name" value="Peptidase_S1_PA"/>
</dbReference>
<evidence type="ECO:0000313" key="9">
    <source>
        <dbReference type="EMBL" id="KFB43479.1"/>
    </source>
</evidence>
<dbReference type="STRING" id="74873.A0A084VZT5"/>
<dbReference type="Pfam" id="PF00089">
    <property type="entry name" value="Trypsin"/>
    <property type="match status" value="1"/>
</dbReference>
<dbReference type="SMART" id="SM00020">
    <property type="entry name" value="Tryp_SPc"/>
    <property type="match status" value="1"/>
</dbReference>
<dbReference type="VEuPathDB" id="VectorBase:ASIC011283"/>
<keyword evidence="11" id="KW-1185">Reference proteome</keyword>
<keyword evidence="5" id="KW-0325">Glycoprotein</keyword>
<evidence type="ECO:0000313" key="11">
    <source>
        <dbReference type="Proteomes" id="UP000030765"/>
    </source>
</evidence>
<evidence type="ECO:0000256" key="6">
    <source>
        <dbReference type="ARBA" id="ARBA00024195"/>
    </source>
</evidence>
<evidence type="ECO:0000256" key="5">
    <source>
        <dbReference type="ARBA" id="ARBA00023180"/>
    </source>
</evidence>
<dbReference type="EnsemblMetazoa" id="ASIC011283-RA">
    <property type="protein sequence ID" value="ASIC011283-PA"/>
    <property type="gene ID" value="ASIC011283"/>
</dbReference>
<dbReference type="PROSITE" id="PS00135">
    <property type="entry name" value="TRYPSIN_SER"/>
    <property type="match status" value="1"/>
</dbReference>
<keyword evidence="2" id="KW-0964">Secreted</keyword>
<dbReference type="VEuPathDB" id="VectorBase:ASIS014166"/>
<evidence type="ECO:0000256" key="2">
    <source>
        <dbReference type="ARBA" id="ARBA00022525"/>
    </source>
</evidence>